<name>A0A9Q0GU80_9MAGN</name>
<keyword evidence="3" id="KW-0472">Membrane</keyword>
<keyword evidence="3" id="KW-0812">Transmembrane</keyword>
<dbReference type="PANTHER" id="PTHR47989:SF47">
    <property type="entry name" value="SERINE_THREONINE-PROTEIN KINASE PBL28-RELATED"/>
    <property type="match status" value="1"/>
</dbReference>
<dbReference type="AlphaFoldDB" id="A0A9Q0GU80"/>
<gene>
    <name evidence="4" type="ORF">NE237_029988</name>
</gene>
<evidence type="ECO:0000313" key="4">
    <source>
        <dbReference type="EMBL" id="KAJ4953156.1"/>
    </source>
</evidence>
<dbReference type="InterPro" id="IPR011009">
    <property type="entry name" value="Kinase-like_dom_sf"/>
</dbReference>
<proteinExistence type="predicted"/>
<protein>
    <recommendedName>
        <fullName evidence="6">Serine-threonine/tyrosine-protein kinase catalytic domain-containing protein</fullName>
    </recommendedName>
</protein>
<evidence type="ECO:0000256" key="1">
    <source>
        <dbReference type="ARBA" id="ARBA00022741"/>
    </source>
</evidence>
<dbReference type="OrthoDB" id="1724816at2759"/>
<keyword evidence="2" id="KW-0067">ATP-binding</keyword>
<keyword evidence="3" id="KW-1133">Transmembrane helix</keyword>
<dbReference type="PANTHER" id="PTHR47989">
    <property type="entry name" value="OS01G0750732 PROTEIN"/>
    <property type="match status" value="1"/>
</dbReference>
<keyword evidence="5" id="KW-1185">Reference proteome</keyword>
<dbReference type="SUPFAM" id="SSF56112">
    <property type="entry name" value="Protein kinase-like (PK-like)"/>
    <property type="match status" value="1"/>
</dbReference>
<feature type="transmembrane region" description="Helical" evidence="3">
    <location>
        <begin position="91"/>
        <end position="111"/>
    </location>
</feature>
<dbReference type="Gene3D" id="1.10.510.10">
    <property type="entry name" value="Transferase(Phosphotransferase) domain 1"/>
    <property type="match status" value="1"/>
</dbReference>
<sequence>MVKRKETDVYSFGVVLLELTSRKKPSDPSLPEDIDFVSWVRSIWNNTKTIEEIVDPTLVREFRDPTIEKEATMRPNQVSVVDDNEQAHGSLAWMVVLIVSFLFTLHDNLLYHFGASMAFGKLC</sequence>
<accession>A0A9Q0GU80</accession>
<evidence type="ECO:0000256" key="3">
    <source>
        <dbReference type="SAM" id="Phobius"/>
    </source>
</evidence>
<keyword evidence="1" id="KW-0547">Nucleotide-binding</keyword>
<evidence type="ECO:0000256" key="2">
    <source>
        <dbReference type="ARBA" id="ARBA00022840"/>
    </source>
</evidence>
<comment type="caution">
    <text evidence="4">The sequence shown here is derived from an EMBL/GenBank/DDBJ whole genome shotgun (WGS) entry which is preliminary data.</text>
</comment>
<reference evidence="4" key="1">
    <citation type="journal article" date="2023" name="Plant J.">
        <title>The genome of the king protea, Protea cynaroides.</title>
        <authorList>
            <person name="Chang J."/>
            <person name="Duong T.A."/>
            <person name="Schoeman C."/>
            <person name="Ma X."/>
            <person name="Roodt D."/>
            <person name="Barker N."/>
            <person name="Li Z."/>
            <person name="Van de Peer Y."/>
            <person name="Mizrachi E."/>
        </authorList>
    </citation>
    <scope>NUCLEOTIDE SEQUENCE</scope>
    <source>
        <tissue evidence="4">Young leaves</tissue>
    </source>
</reference>
<organism evidence="4 5">
    <name type="scientific">Protea cynaroides</name>
    <dbReference type="NCBI Taxonomy" id="273540"/>
    <lineage>
        <taxon>Eukaryota</taxon>
        <taxon>Viridiplantae</taxon>
        <taxon>Streptophyta</taxon>
        <taxon>Embryophyta</taxon>
        <taxon>Tracheophyta</taxon>
        <taxon>Spermatophyta</taxon>
        <taxon>Magnoliopsida</taxon>
        <taxon>Proteales</taxon>
        <taxon>Proteaceae</taxon>
        <taxon>Protea</taxon>
    </lineage>
</organism>
<evidence type="ECO:0008006" key="6">
    <source>
        <dbReference type="Google" id="ProtNLM"/>
    </source>
</evidence>
<dbReference type="GO" id="GO:0005524">
    <property type="term" value="F:ATP binding"/>
    <property type="evidence" value="ECO:0007669"/>
    <property type="project" value="UniProtKB-KW"/>
</dbReference>
<dbReference type="Proteomes" id="UP001141806">
    <property type="component" value="Unassembled WGS sequence"/>
</dbReference>
<evidence type="ECO:0000313" key="5">
    <source>
        <dbReference type="Proteomes" id="UP001141806"/>
    </source>
</evidence>
<dbReference type="EMBL" id="JAMYWD010000012">
    <property type="protein sequence ID" value="KAJ4953156.1"/>
    <property type="molecule type" value="Genomic_DNA"/>
</dbReference>